<dbReference type="GeneID" id="81597961"/>
<evidence type="ECO:0000256" key="1">
    <source>
        <dbReference type="SAM" id="Coils"/>
    </source>
</evidence>
<gene>
    <name evidence="3" type="ORF">N7458_004336</name>
</gene>
<proteinExistence type="predicted"/>
<comment type="caution">
    <text evidence="3">The sequence shown here is derived from an EMBL/GenBank/DDBJ whole genome shotgun (WGS) entry which is preliminary data.</text>
</comment>
<sequence length="218" mass="24411">MANFENYPAYQPHMAFNMLDDHWELHDPFIYLTSNQNAFTEADCAGQTGLIGSALWQGIDIGNGDFEPGVCHEPYRDSLTTEVYGDACDSTLEKLSQPDGPTSPSTSTRTHTAEGTETVSEELVLSMKRFTTTINECGVLMQTLGNSIEDLNSRLDGMEGRLDSIEHRLEVVDQGMDSLNSRFKTINGYLLEVIKREQMAMRELGDLASRYHEKDMDP</sequence>
<dbReference type="EMBL" id="JAPVEA010000004">
    <property type="protein sequence ID" value="KAJ5456072.1"/>
    <property type="molecule type" value="Genomic_DNA"/>
</dbReference>
<name>A0AAD6CAA9_9EURO</name>
<accession>A0AAD6CAA9</accession>
<evidence type="ECO:0000313" key="4">
    <source>
        <dbReference type="Proteomes" id="UP001213681"/>
    </source>
</evidence>
<dbReference type="Gene3D" id="3.90.20.10">
    <property type="match status" value="1"/>
</dbReference>
<protein>
    <submittedName>
        <fullName evidence="3">Uncharacterized protein</fullName>
    </submittedName>
</protein>
<dbReference type="RefSeq" id="XP_056768445.1">
    <property type="nucleotide sequence ID" value="XM_056907718.1"/>
</dbReference>
<organism evidence="3 4">
    <name type="scientific">Penicillium daleae</name>
    <dbReference type="NCBI Taxonomy" id="63821"/>
    <lineage>
        <taxon>Eukaryota</taxon>
        <taxon>Fungi</taxon>
        <taxon>Dikarya</taxon>
        <taxon>Ascomycota</taxon>
        <taxon>Pezizomycotina</taxon>
        <taxon>Eurotiomycetes</taxon>
        <taxon>Eurotiomycetidae</taxon>
        <taxon>Eurotiales</taxon>
        <taxon>Aspergillaceae</taxon>
        <taxon>Penicillium</taxon>
    </lineage>
</organism>
<dbReference type="AlphaFoldDB" id="A0AAD6CAA9"/>
<reference evidence="3" key="1">
    <citation type="submission" date="2022-12" db="EMBL/GenBank/DDBJ databases">
        <authorList>
            <person name="Petersen C."/>
        </authorList>
    </citation>
    <scope>NUCLEOTIDE SEQUENCE</scope>
    <source>
        <strain evidence="3">IBT 16125</strain>
    </source>
</reference>
<feature type="region of interest" description="Disordered" evidence="2">
    <location>
        <begin position="91"/>
        <end position="118"/>
    </location>
</feature>
<feature type="compositionally biased region" description="Low complexity" evidence="2">
    <location>
        <begin position="97"/>
        <end position="110"/>
    </location>
</feature>
<evidence type="ECO:0000313" key="3">
    <source>
        <dbReference type="EMBL" id="KAJ5456072.1"/>
    </source>
</evidence>
<keyword evidence="4" id="KW-1185">Reference proteome</keyword>
<reference evidence="3" key="2">
    <citation type="journal article" date="2023" name="IMA Fungus">
        <title>Comparative genomic study of the Penicillium genus elucidates a diverse pangenome and 15 lateral gene transfer events.</title>
        <authorList>
            <person name="Petersen C."/>
            <person name="Sorensen T."/>
            <person name="Nielsen M.R."/>
            <person name="Sondergaard T.E."/>
            <person name="Sorensen J.L."/>
            <person name="Fitzpatrick D.A."/>
            <person name="Frisvad J.C."/>
            <person name="Nielsen K.L."/>
        </authorList>
    </citation>
    <scope>NUCLEOTIDE SEQUENCE</scope>
    <source>
        <strain evidence="3">IBT 16125</strain>
    </source>
</reference>
<evidence type="ECO:0000256" key="2">
    <source>
        <dbReference type="SAM" id="MobiDB-lite"/>
    </source>
</evidence>
<dbReference type="Proteomes" id="UP001213681">
    <property type="component" value="Unassembled WGS sequence"/>
</dbReference>
<feature type="coiled-coil region" evidence="1">
    <location>
        <begin position="141"/>
        <end position="168"/>
    </location>
</feature>
<keyword evidence="1" id="KW-0175">Coiled coil</keyword>